<evidence type="ECO:0000313" key="2">
    <source>
        <dbReference type="Proteomes" id="UP000281343"/>
    </source>
</evidence>
<reference evidence="1 2" key="1">
    <citation type="submission" date="2018-10" db="EMBL/GenBank/DDBJ databases">
        <authorList>
            <person name="Jung H.S."/>
            <person name="Jeon C.O."/>
        </authorList>
    </citation>
    <scope>NUCLEOTIDE SEQUENCE [LARGE SCALE GENOMIC DNA]</scope>
    <source>
        <strain evidence="1 2">MA-7-27</strain>
    </source>
</reference>
<dbReference type="OrthoDB" id="7906652at2"/>
<comment type="caution">
    <text evidence="1">The sequence shown here is derived from an EMBL/GenBank/DDBJ whole genome shotgun (WGS) entry which is preliminary data.</text>
</comment>
<gene>
    <name evidence="1" type="ORF">D9R08_12550</name>
</gene>
<evidence type="ECO:0000313" key="1">
    <source>
        <dbReference type="EMBL" id="RMA41694.1"/>
    </source>
</evidence>
<sequence length="89" mass="9871">MSKYPSPCIDVCKFRRGGHCIGCSMTEAQKSMYKTLSKASHQEAFIKMLIAQQDVMGKFSAWEPAYLRKCKKKKAKAPLGLGKQIKGAA</sequence>
<proteinExistence type="predicted"/>
<dbReference type="Pfam" id="PF06945">
    <property type="entry name" value="DUF1289"/>
    <property type="match status" value="1"/>
</dbReference>
<dbReference type="AlphaFoldDB" id="A0A3L9XYT6"/>
<dbReference type="EMBL" id="RCNT01000006">
    <property type="protein sequence ID" value="RMA41694.1"/>
    <property type="molecule type" value="Genomic_DNA"/>
</dbReference>
<name>A0A3L9XYT6_9RHOB</name>
<dbReference type="Proteomes" id="UP000281343">
    <property type="component" value="Unassembled WGS sequence"/>
</dbReference>
<protein>
    <submittedName>
        <fullName evidence="1">DUF1289 domain-containing protein</fullName>
    </submittedName>
</protein>
<dbReference type="RefSeq" id="WP_121898408.1">
    <property type="nucleotide sequence ID" value="NZ_RCNT01000006.1"/>
</dbReference>
<accession>A0A3L9XYT6</accession>
<keyword evidence="2" id="KW-1185">Reference proteome</keyword>
<organism evidence="1 2">
    <name type="scientific">Rhodophyticola porphyridii</name>
    <dbReference type="NCBI Taxonomy" id="1852017"/>
    <lineage>
        <taxon>Bacteria</taxon>
        <taxon>Pseudomonadati</taxon>
        <taxon>Pseudomonadota</taxon>
        <taxon>Alphaproteobacteria</taxon>
        <taxon>Rhodobacterales</taxon>
        <taxon>Roseobacteraceae</taxon>
        <taxon>Rhodophyticola</taxon>
    </lineage>
</organism>
<dbReference type="InterPro" id="IPR010710">
    <property type="entry name" value="DUF1289"/>
</dbReference>